<feature type="transmembrane region" description="Helical" evidence="7">
    <location>
        <begin position="257"/>
        <end position="278"/>
    </location>
</feature>
<accession>A0A1D2LNX6</accession>
<feature type="transmembrane region" description="Helical" evidence="7">
    <location>
        <begin position="99"/>
        <end position="120"/>
    </location>
</feature>
<feature type="transmembrane region" description="Helical" evidence="7">
    <location>
        <begin position="315"/>
        <end position="335"/>
    </location>
</feature>
<dbReference type="OrthoDB" id="9793283at2"/>
<keyword evidence="6 7" id="KW-0472">Membrane</keyword>
<dbReference type="RefSeq" id="WP_069126309.1">
    <property type="nucleotide sequence ID" value="NZ_CP023483.1"/>
</dbReference>
<evidence type="ECO:0000256" key="3">
    <source>
        <dbReference type="ARBA" id="ARBA00022475"/>
    </source>
</evidence>
<dbReference type="PANTHER" id="PTHR23517:SF3">
    <property type="entry name" value="INTEGRAL MEMBRANE TRANSPORT PROTEIN"/>
    <property type="match status" value="1"/>
</dbReference>
<sequence>MKILLSKNIKTTLTTSFMSSLIYACTMPFMIIYLAKHTPTGTAGIIVILNVAVSFLAGIIGGYLADNHQRKRILFVFQTLYAVGLLTIVFNLSGLLAHINWLVVGYFICGAAYNFYTPAYSAVVLDSTTRENRKKVYQYEYWIFNLSMAIGASIGGFAFKNYLLPLFIGAVFMQLIVTLFLQMNLRYENKIMDRKDTKVIRHLFSTYAKVAKDRRWLMFVVGMALYQAAEFTMGTYTGVRLSKEFDMIHLFNIAIDGVRMLSVLQVINTLMVVFLTFLLTHITAGLKEKYVVFFGLLIYVTGYGVMATANSITLLVPIMVIVTIGELVATPLLSAREVDLIPDDKQASYLSFSGLSFQFAQLVAGFALTLGGFVSAFYISVYIIVLGVIGVLFVSISLYHRKHQKTNPEATSRI</sequence>
<comment type="subcellular location">
    <subcellularLocation>
        <location evidence="1">Cell membrane</location>
        <topology evidence="1">Multi-pass membrane protein</topology>
    </subcellularLocation>
</comment>
<dbReference type="KEGG" id="bths:CNY62_12730"/>
<keyword evidence="10" id="KW-1185">Reference proteome</keyword>
<feature type="domain" description="Major facilitator superfamily (MFS) profile" evidence="8">
    <location>
        <begin position="1"/>
        <end position="399"/>
    </location>
</feature>
<feature type="transmembrane region" description="Helical" evidence="7">
    <location>
        <begin position="141"/>
        <end position="159"/>
    </location>
</feature>
<evidence type="ECO:0000256" key="4">
    <source>
        <dbReference type="ARBA" id="ARBA00022692"/>
    </source>
</evidence>
<proteinExistence type="predicted"/>
<feature type="transmembrane region" description="Helical" evidence="7">
    <location>
        <begin position="165"/>
        <end position="185"/>
    </location>
</feature>
<dbReference type="Proteomes" id="UP000243591">
    <property type="component" value="Chromosome"/>
</dbReference>
<dbReference type="InterPro" id="IPR036259">
    <property type="entry name" value="MFS_trans_sf"/>
</dbReference>
<feature type="transmembrane region" description="Helical" evidence="7">
    <location>
        <begin position="72"/>
        <end position="93"/>
    </location>
</feature>
<evidence type="ECO:0000256" key="5">
    <source>
        <dbReference type="ARBA" id="ARBA00022989"/>
    </source>
</evidence>
<gene>
    <name evidence="9" type="ORF">CNY62_12730</name>
</gene>
<feature type="transmembrane region" description="Helical" evidence="7">
    <location>
        <begin position="216"/>
        <end position="237"/>
    </location>
</feature>
<dbReference type="EMBL" id="CP023483">
    <property type="protein sequence ID" value="ATF27165.1"/>
    <property type="molecule type" value="Genomic_DNA"/>
</dbReference>
<keyword evidence="2" id="KW-0813">Transport</keyword>
<feature type="transmembrane region" description="Helical" evidence="7">
    <location>
        <begin position="290"/>
        <end position="309"/>
    </location>
</feature>
<evidence type="ECO:0000256" key="6">
    <source>
        <dbReference type="ARBA" id="ARBA00023136"/>
    </source>
</evidence>
<name>A0A1D2LNX6_BROTH</name>
<dbReference type="InterPro" id="IPR020846">
    <property type="entry name" value="MFS_dom"/>
</dbReference>
<dbReference type="Pfam" id="PF07690">
    <property type="entry name" value="MFS_1"/>
    <property type="match status" value="1"/>
</dbReference>
<evidence type="ECO:0000313" key="9">
    <source>
        <dbReference type="EMBL" id="ATF27165.1"/>
    </source>
</evidence>
<organism evidence="9 10">
    <name type="scientific">Brochothrix thermosphacta</name>
    <name type="common">Microbacterium thermosphactum</name>
    <dbReference type="NCBI Taxonomy" id="2756"/>
    <lineage>
        <taxon>Bacteria</taxon>
        <taxon>Bacillati</taxon>
        <taxon>Bacillota</taxon>
        <taxon>Bacilli</taxon>
        <taxon>Bacillales</taxon>
        <taxon>Listeriaceae</taxon>
        <taxon>Brochothrix</taxon>
    </lineage>
</organism>
<dbReference type="InterPro" id="IPR050171">
    <property type="entry name" value="MFS_Transporters"/>
</dbReference>
<dbReference type="InterPro" id="IPR011701">
    <property type="entry name" value="MFS"/>
</dbReference>
<protein>
    <submittedName>
        <fullName evidence="9">MFS transporter</fullName>
    </submittedName>
</protein>
<dbReference type="GO" id="GO:0022857">
    <property type="term" value="F:transmembrane transporter activity"/>
    <property type="evidence" value="ECO:0007669"/>
    <property type="project" value="InterPro"/>
</dbReference>
<evidence type="ECO:0000256" key="2">
    <source>
        <dbReference type="ARBA" id="ARBA00022448"/>
    </source>
</evidence>
<evidence type="ECO:0000256" key="7">
    <source>
        <dbReference type="SAM" id="Phobius"/>
    </source>
</evidence>
<dbReference type="SUPFAM" id="SSF103473">
    <property type="entry name" value="MFS general substrate transporter"/>
    <property type="match status" value="1"/>
</dbReference>
<evidence type="ECO:0000256" key="1">
    <source>
        <dbReference type="ARBA" id="ARBA00004651"/>
    </source>
</evidence>
<feature type="transmembrane region" description="Helical" evidence="7">
    <location>
        <begin position="376"/>
        <end position="399"/>
    </location>
</feature>
<keyword evidence="3" id="KW-1003">Cell membrane</keyword>
<feature type="transmembrane region" description="Helical" evidence="7">
    <location>
        <begin position="41"/>
        <end position="65"/>
    </location>
</feature>
<feature type="transmembrane region" description="Helical" evidence="7">
    <location>
        <begin position="12"/>
        <end position="35"/>
    </location>
</feature>
<keyword evidence="5 7" id="KW-1133">Transmembrane helix</keyword>
<dbReference type="PROSITE" id="PS51257">
    <property type="entry name" value="PROKAR_LIPOPROTEIN"/>
    <property type="match status" value="1"/>
</dbReference>
<dbReference type="PANTHER" id="PTHR23517">
    <property type="entry name" value="RESISTANCE PROTEIN MDTM, PUTATIVE-RELATED-RELATED"/>
    <property type="match status" value="1"/>
</dbReference>
<reference evidence="9 10" key="1">
    <citation type="submission" date="2017-09" db="EMBL/GenBank/DDBJ databases">
        <title>Complete Genome Sequences of Two Strains of the Meat Spoilage Bacterium Brochothrix thermosphacta Isolated from Ground Chicken.</title>
        <authorList>
            <person name="Paoli G.C."/>
            <person name="Wijey C."/>
            <person name="Chen C.-Y."/>
            <person name="Nguyen L."/>
            <person name="Yan X."/>
            <person name="Irwin P.L."/>
        </authorList>
    </citation>
    <scope>NUCLEOTIDE SEQUENCE [LARGE SCALE GENOMIC DNA]</scope>
    <source>
        <strain evidence="9 10">BI</strain>
    </source>
</reference>
<evidence type="ECO:0000313" key="10">
    <source>
        <dbReference type="Proteomes" id="UP000243591"/>
    </source>
</evidence>
<feature type="transmembrane region" description="Helical" evidence="7">
    <location>
        <begin position="347"/>
        <end position="370"/>
    </location>
</feature>
<keyword evidence="4 7" id="KW-0812">Transmembrane</keyword>
<dbReference type="Gene3D" id="1.20.1250.20">
    <property type="entry name" value="MFS general substrate transporter like domains"/>
    <property type="match status" value="1"/>
</dbReference>
<dbReference type="GO" id="GO:0005886">
    <property type="term" value="C:plasma membrane"/>
    <property type="evidence" value="ECO:0007669"/>
    <property type="project" value="UniProtKB-SubCell"/>
</dbReference>
<dbReference type="PROSITE" id="PS50850">
    <property type="entry name" value="MFS"/>
    <property type="match status" value="1"/>
</dbReference>
<dbReference type="AlphaFoldDB" id="A0A1D2LNX6"/>
<evidence type="ECO:0000259" key="8">
    <source>
        <dbReference type="PROSITE" id="PS50850"/>
    </source>
</evidence>